<dbReference type="AlphaFoldDB" id="A0A8S1VT07"/>
<protein>
    <submittedName>
        <fullName evidence="1">Uncharacterized protein</fullName>
    </submittedName>
</protein>
<comment type="caution">
    <text evidence="1">The sequence shown here is derived from an EMBL/GenBank/DDBJ whole genome shotgun (WGS) entry which is preliminary data.</text>
</comment>
<dbReference type="Proteomes" id="UP000689195">
    <property type="component" value="Unassembled WGS sequence"/>
</dbReference>
<sequence length="147" mass="17391">MQPFKKLIQQSLLWTCIFWNHFETILYSQKGQVLQEQQITYQSHDRHSLWNQAIRGQNRIAASSPSKQILNVNLLYPLQTNHSLFRNSIPECISLLSQDDMKIIQSFNPSFGIQKVRKNFLEIQNLGQFLQEIDQYKKRIIEAEQNI</sequence>
<reference evidence="1" key="1">
    <citation type="submission" date="2021-01" db="EMBL/GenBank/DDBJ databases">
        <authorList>
            <consortium name="Genoscope - CEA"/>
            <person name="William W."/>
        </authorList>
    </citation>
    <scope>NUCLEOTIDE SEQUENCE</scope>
</reference>
<evidence type="ECO:0000313" key="2">
    <source>
        <dbReference type="Proteomes" id="UP000689195"/>
    </source>
</evidence>
<keyword evidence="2" id="KW-1185">Reference proteome</keyword>
<dbReference type="EMBL" id="CAJJDO010000070">
    <property type="protein sequence ID" value="CAD8178909.1"/>
    <property type="molecule type" value="Genomic_DNA"/>
</dbReference>
<gene>
    <name evidence="1" type="ORF">PPENT_87.1.T0700188</name>
</gene>
<name>A0A8S1VT07_9CILI</name>
<evidence type="ECO:0000313" key="1">
    <source>
        <dbReference type="EMBL" id="CAD8178909.1"/>
    </source>
</evidence>
<organism evidence="1 2">
    <name type="scientific">Paramecium pentaurelia</name>
    <dbReference type="NCBI Taxonomy" id="43138"/>
    <lineage>
        <taxon>Eukaryota</taxon>
        <taxon>Sar</taxon>
        <taxon>Alveolata</taxon>
        <taxon>Ciliophora</taxon>
        <taxon>Intramacronucleata</taxon>
        <taxon>Oligohymenophorea</taxon>
        <taxon>Peniculida</taxon>
        <taxon>Parameciidae</taxon>
        <taxon>Paramecium</taxon>
    </lineage>
</organism>
<proteinExistence type="predicted"/>
<accession>A0A8S1VT07</accession>